<accession>A0ABN1TRP7</accession>
<sequence>MAAIATHARAGDLFAAEFRTDKDESVQKVHGNHYRRFQNAVEFRDSLTAKFGFGEVLFEVEDTGLSPYGDEDPVLYRVIARNLG</sequence>
<gene>
    <name evidence="1" type="ORF">GCM10009668_16040</name>
</gene>
<name>A0ABN1TRP7_9ACTN</name>
<reference evidence="1 2" key="1">
    <citation type="journal article" date="2019" name="Int. J. Syst. Evol. Microbiol.">
        <title>The Global Catalogue of Microorganisms (GCM) 10K type strain sequencing project: providing services to taxonomists for standard genome sequencing and annotation.</title>
        <authorList>
            <consortium name="The Broad Institute Genomics Platform"/>
            <consortium name="The Broad Institute Genome Sequencing Center for Infectious Disease"/>
            <person name="Wu L."/>
            <person name="Ma J."/>
        </authorList>
    </citation>
    <scope>NUCLEOTIDE SEQUENCE [LARGE SCALE GENOMIC DNA]</scope>
    <source>
        <strain evidence="1 2">JCM 13008</strain>
    </source>
</reference>
<organism evidence="1 2">
    <name type="scientific">Nocardioides dubius</name>
    <dbReference type="NCBI Taxonomy" id="317019"/>
    <lineage>
        <taxon>Bacteria</taxon>
        <taxon>Bacillati</taxon>
        <taxon>Actinomycetota</taxon>
        <taxon>Actinomycetes</taxon>
        <taxon>Propionibacteriales</taxon>
        <taxon>Nocardioidaceae</taxon>
        <taxon>Nocardioides</taxon>
    </lineage>
</organism>
<comment type="caution">
    <text evidence="1">The sequence shown here is derived from an EMBL/GenBank/DDBJ whole genome shotgun (WGS) entry which is preliminary data.</text>
</comment>
<evidence type="ECO:0000313" key="2">
    <source>
        <dbReference type="Proteomes" id="UP001501581"/>
    </source>
</evidence>
<evidence type="ECO:0000313" key="1">
    <source>
        <dbReference type="EMBL" id="GAA1099206.1"/>
    </source>
</evidence>
<protein>
    <submittedName>
        <fullName evidence="1">Uncharacterized protein</fullName>
    </submittedName>
</protein>
<dbReference type="EMBL" id="BAAALG010000006">
    <property type="protein sequence ID" value="GAA1099206.1"/>
    <property type="molecule type" value="Genomic_DNA"/>
</dbReference>
<dbReference type="Proteomes" id="UP001501581">
    <property type="component" value="Unassembled WGS sequence"/>
</dbReference>
<keyword evidence="2" id="KW-1185">Reference proteome</keyword>
<proteinExistence type="predicted"/>